<evidence type="ECO:0000313" key="8">
    <source>
        <dbReference type="Proteomes" id="UP001295423"/>
    </source>
</evidence>
<feature type="active site" evidence="2">
    <location>
        <position position="96"/>
    </location>
</feature>
<dbReference type="SUPFAM" id="SSF50630">
    <property type="entry name" value="Acid proteases"/>
    <property type="match status" value="1"/>
</dbReference>
<dbReference type="EMBL" id="CAKOGP040001981">
    <property type="protein sequence ID" value="CAJ1959152.1"/>
    <property type="molecule type" value="Genomic_DNA"/>
</dbReference>
<dbReference type="InterPro" id="IPR033121">
    <property type="entry name" value="PEPTIDASE_A1"/>
</dbReference>
<evidence type="ECO:0000256" key="4">
    <source>
        <dbReference type="RuleBase" id="RU000454"/>
    </source>
</evidence>
<dbReference type="GO" id="GO:0004190">
    <property type="term" value="F:aspartic-type endopeptidase activity"/>
    <property type="evidence" value="ECO:0007669"/>
    <property type="project" value="UniProtKB-KW"/>
</dbReference>
<evidence type="ECO:0000256" key="2">
    <source>
        <dbReference type="PIRSR" id="PIRSR601461-1"/>
    </source>
</evidence>
<feature type="active site" evidence="2">
    <location>
        <position position="308"/>
    </location>
</feature>
<dbReference type="InterPro" id="IPR021109">
    <property type="entry name" value="Peptidase_aspartic_dom_sf"/>
</dbReference>
<evidence type="ECO:0000256" key="1">
    <source>
        <dbReference type="ARBA" id="ARBA00007447"/>
    </source>
</evidence>
<name>A0AAD2G0F0_9STRA</name>
<proteinExistence type="inferred from homology"/>
<dbReference type="CDD" id="cd05471">
    <property type="entry name" value="pepsin_like"/>
    <property type="match status" value="1"/>
</dbReference>
<organism evidence="7 8">
    <name type="scientific">Cylindrotheca closterium</name>
    <dbReference type="NCBI Taxonomy" id="2856"/>
    <lineage>
        <taxon>Eukaryota</taxon>
        <taxon>Sar</taxon>
        <taxon>Stramenopiles</taxon>
        <taxon>Ochrophyta</taxon>
        <taxon>Bacillariophyta</taxon>
        <taxon>Bacillariophyceae</taxon>
        <taxon>Bacillariophycidae</taxon>
        <taxon>Bacillariales</taxon>
        <taxon>Bacillariaceae</taxon>
        <taxon>Cylindrotheca</taxon>
    </lineage>
</organism>
<dbReference type="PROSITE" id="PS51767">
    <property type="entry name" value="PEPTIDASE_A1"/>
    <property type="match status" value="1"/>
</dbReference>
<gene>
    <name evidence="7" type="ORF">CYCCA115_LOCUS17575</name>
</gene>
<feature type="transmembrane region" description="Helical" evidence="5">
    <location>
        <begin position="497"/>
        <end position="522"/>
    </location>
</feature>
<evidence type="ECO:0000256" key="3">
    <source>
        <dbReference type="PIRSR" id="PIRSR601461-2"/>
    </source>
</evidence>
<keyword evidence="4" id="KW-0645">Protease</keyword>
<evidence type="ECO:0000259" key="6">
    <source>
        <dbReference type="PROSITE" id="PS51767"/>
    </source>
</evidence>
<reference evidence="7" key="1">
    <citation type="submission" date="2023-08" db="EMBL/GenBank/DDBJ databases">
        <authorList>
            <person name="Audoor S."/>
            <person name="Bilcke G."/>
        </authorList>
    </citation>
    <scope>NUCLEOTIDE SEQUENCE</scope>
</reference>
<dbReference type="PANTHER" id="PTHR47966">
    <property type="entry name" value="BETA-SITE APP-CLEAVING ENZYME, ISOFORM A-RELATED"/>
    <property type="match status" value="1"/>
</dbReference>
<dbReference type="AlphaFoldDB" id="A0AAD2G0F0"/>
<keyword evidence="4" id="KW-0378">Hydrolase</keyword>
<evidence type="ECO:0000256" key="5">
    <source>
        <dbReference type="SAM" id="Phobius"/>
    </source>
</evidence>
<evidence type="ECO:0000313" key="7">
    <source>
        <dbReference type="EMBL" id="CAJ1959152.1"/>
    </source>
</evidence>
<sequence length="555" mass="60695">MAQQHRILEASTLSAALSKSSALRAVLEEHRSVRNRSIEKVGPVMKGRLVATNKRLGVPRREGERKASNLAVSNCDGSFYIVNVKIGGQSLPVIIDTGSSDLWVDSSLCDGTCTSSSISRYDASRSSTFRPVEATKSDFHIEYMDDTIVKGTLGFETLRLGDIEITNQVFAQASSVINNTKLCNEVGLLGLGLGEISSQNFPALLSNLKEQQITMFSLYLTDHNDYQLFMNKTTDIAHPIPGPPPASAESEFTVGGVNPKRYRNCLRWHELGQFRAKGKAFKGYWDFALDGVKVGSTEIPSSSLAMVDSGTTLSISSRETVGRIAKKLGVKCFVCTDSVEDFLEEVQCDDPFGYDFAATYCSETESSTSLTFVADGKSYHLTSSELFREIEVDSHSPICTLNLEGVPGFPGWLLGMNFLRKYYTVFDFGRKRLGFAEATTNSATVCKADSSYFIHDIPDDAKTITSTPSASPTSYYTPTPHYATSSNKDVSGALSGFVFFVAGSFAGFLFVGFFCVGLAIGYRQQARAPTTKGYLQVRTTDPEECTREVELSPLR</sequence>
<dbReference type="InterPro" id="IPR034164">
    <property type="entry name" value="Pepsin-like_dom"/>
</dbReference>
<comment type="similarity">
    <text evidence="1 4">Belongs to the peptidase A1 family.</text>
</comment>
<dbReference type="PROSITE" id="PS00141">
    <property type="entry name" value="ASP_PROTEASE"/>
    <property type="match status" value="1"/>
</dbReference>
<dbReference type="Proteomes" id="UP001295423">
    <property type="component" value="Unassembled WGS sequence"/>
</dbReference>
<dbReference type="Pfam" id="PF00026">
    <property type="entry name" value="Asp"/>
    <property type="match status" value="1"/>
</dbReference>
<keyword evidence="8" id="KW-1185">Reference proteome</keyword>
<comment type="caution">
    <text evidence="7">The sequence shown here is derived from an EMBL/GenBank/DDBJ whole genome shotgun (WGS) entry which is preliminary data.</text>
</comment>
<keyword evidence="5" id="KW-1133">Transmembrane helix</keyword>
<dbReference type="InterPro" id="IPR001461">
    <property type="entry name" value="Aspartic_peptidase_A1"/>
</dbReference>
<keyword evidence="5" id="KW-0812">Transmembrane</keyword>
<dbReference type="Gene3D" id="2.40.70.10">
    <property type="entry name" value="Acid Proteases"/>
    <property type="match status" value="2"/>
</dbReference>
<dbReference type="InterPro" id="IPR001969">
    <property type="entry name" value="Aspartic_peptidase_AS"/>
</dbReference>
<keyword evidence="4" id="KW-0064">Aspartyl protease</keyword>
<dbReference type="GO" id="GO:0006508">
    <property type="term" value="P:proteolysis"/>
    <property type="evidence" value="ECO:0007669"/>
    <property type="project" value="UniProtKB-KW"/>
</dbReference>
<keyword evidence="5" id="KW-0472">Membrane</keyword>
<dbReference type="PANTHER" id="PTHR47966:SF74">
    <property type="entry name" value="AGR407CP"/>
    <property type="match status" value="1"/>
</dbReference>
<feature type="domain" description="Peptidase A1" evidence="6">
    <location>
        <begin position="80"/>
        <end position="436"/>
    </location>
</feature>
<protein>
    <recommendedName>
        <fullName evidence="6">Peptidase A1 domain-containing protein</fullName>
    </recommendedName>
</protein>
<accession>A0AAD2G0F0</accession>
<dbReference type="PRINTS" id="PR00792">
    <property type="entry name" value="PEPSIN"/>
</dbReference>
<keyword evidence="3" id="KW-1015">Disulfide bond</keyword>
<feature type="disulfide bond" evidence="3">
    <location>
        <begin position="361"/>
        <end position="399"/>
    </location>
</feature>